<reference evidence="3 4" key="1">
    <citation type="submission" date="2019-02" db="EMBL/GenBank/DDBJ databases">
        <title>Genome sequencing of the rare red list fungi Hericium alpestre (H. flagellum).</title>
        <authorList>
            <person name="Buettner E."/>
            <person name="Kellner H."/>
        </authorList>
    </citation>
    <scope>NUCLEOTIDE SEQUENCE [LARGE SCALE GENOMIC DNA]</scope>
    <source>
        <strain evidence="3 4">DSM 108284</strain>
    </source>
</reference>
<gene>
    <name evidence="3" type="ORF">EWM64_g2586</name>
</gene>
<evidence type="ECO:0000313" key="4">
    <source>
        <dbReference type="Proteomes" id="UP000298061"/>
    </source>
</evidence>
<dbReference type="AlphaFoldDB" id="A0A4Z0A323"/>
<dbReference type="OrthoDB" id="3223806at2759"/>
<dbReference type="GO" id="GO:0005737">
    <property type="term" value="C:cytoplasm"/>
    <property type="evidence" value="ECO:0007669"/>
    <property type="project" value="TreeGrafter"/>
</dbReference>
<dbReference type="InterPro" id="IPR011600">
    <property type="entry name" value="Pept_C14_caspase"/>
</dbReference>
<evidence type="ECO:0000313" key="3">
    <source>
        <dbReference type="EMBL" id="TFY81426.1"/>
    </source>
</evidence>
<name>A0A4Z0A323_9AGAM</name>
<dbReference type="GO" id="GO:0004197">
    <property type="term" value="F:cysteine-type endopeptidase activity"/>
    <property type="evidence" value="ECO:0007669"/>
    <property type="project" value="InterPro"/>
</dbReference>
<evidence type="ECO:0000259" key="2">
    <source>
        <dbReference type="Pfam" id="PF00656"/>
    </source>
</evidence>
<dbReference type="PANTHER" id="PTHR48104:SF30">
    <property type="entry name" value="METACASPASE-1"/>
    <property type="match status" value="1"/>
</dbReference>
<dbReference type="PANTHER" id="PTHR48104">
    <property type="entry name" value="METACASPASE-4"/>
    <property type="match status" value="1"/>
</dbReference>
<comment type="caution">
    <text evidence="3">The sequence shown here is derived from an EMBL/GenBank/DDBJ whole genome shotgun (WGS) entry which is preliminary data.</text>
</comment>
<sequence>MQWLVEDAHPHDSLFFHYSGHGGQTKDLDGDEVDGYDEVIFPEDYQSAGTLTDDVLHDVMTSPAWVSPDGMYTWLTMRRGSADMTRFMQAVFDSCHSGSILDLPYLYHSNGRAKGSQVSARFRADKTTPADVISWSGCKDSQTSADTTENGVAVGAMSYAYMKVLKRNPDISYQDLLRGIRAILKERYSQKPQLSSSHRIDTNLRFIM</sequence>
<evidence type="ECO:0000256" key="1">
    <source>
        <dbReference type="ARBA" id="ARBA00009005"/>
    </source>
</evidence>
<organism evidence="3 4">
    <name type="scientific">Hericium alpestre</name>
    <dbReference type="NCBI Taxonomy" id="135208"/>
    <lineage>
        <taxon>Eukaryota</taxon>
        <taxon>Fungi</taxon>
        <taxon>Dikarya</taxon>
        <taxon>Basidiomycota</taxon>
        <taxon>Agaricomycotina</taxon>
        <taxon>Agaricomycetes</taxon>
        <taxon>Russulales</taxon>
        <taxon>Hericiaceae</taxon>
        <taxon>Hericium</taxon>
    </lineage>
</organism>
<dbReference type="InterPro" id="IPR050452">
    <property type="entry name" value="Metacaspase"/>
</dbReference>
<accession>A0A4Z0A323</accession>
<dbReference type="STRING" id="135208.A0A4Z0A323"/>
<dbReference type="Proteomes" id="UP000298061">
    <property type="component" value="Unassembled WGS sequence"/>
</dbReference>
<keyword evidence="4" id="KW-1185">Reference proteome</keyword>
<dbReference type="Gene3D" id="3.40.50.12660">
    <property type="match status" value="1"/>
</dbReference>
<dbReference type="Pfam" id="PF00656">
    <property type="entry name" value="Peptidase_C14"/>
    <property type="match status" value="1"/>
</dbReference>
<dbReference type="GO" id="GO:0006508">
    <property type="term" value="P:proteolysis"/>
    <property type="evidence" value="ECO:0007669"/>
    <property type="project" value="InterPro"/>
</dbReference>
<proteinExistence type="inferred from homology"/>
<comment type="similarity">
    <text evidence="1">Belongs to the peptidase C14B family.</text>
</comment>
<feature type="domain" description="Peptidase C14 caspase" evidence="2">
    <location>
        <begin position="1"/>
        <end position="199"/>
    </location>
</feature>
<protein>
    <recommendedName>
        <fullName evidence="2">Peptidase C14 caspase domain-containing protein</fullName>
    </recommendedName>
</protein>
<dbReference type="EMBL" id="SFCI01000213">
    <property type="protein sequence ID" value="TFY81426.1"/>
    <property type="molecule type" value="Genomic_DNA"/>
</dbReference>